<dbReference type="PRINTS" id="PR00076">
    <property type="entry name" value="6PGDHDRGNASE"/>
</dbReference>
<proteinExistence type="predicted"/>
<dbReference type="OrthoDB" id="434986at2759"/>
<evidence type="ECO:0000313" key="3">
    <source>
        <dbReference type="Proteomes" id="UP000053766"/>
    </source>
</evidence>
<dbReference type="InterPro" id="IPR036291">
    <property type="entry name" value="NAD(P)-bd_dom_sf"/>
</dbReference>
<protein>
    <submittedName>
        <fullName evidence="2">Phosphogluconate dehydrogenase, NAD binding domain protein</fullName>
    </submittedName>
</protein>
<dbReference type="Pfam" id="PF03446">
    <property type="entry name" value="NAD_binding_2"/>
    <property type="match status" value="1"/>
</dbReference>
<feature type="domain" description="6-phosphogluconate dehydrogenase NADP-binding" evidence="1">
    <location>
        <begin position="8"/>
        <end position="114"/>
    </location>
</feature>
<dbReference type="STRING" id="29172.A0A0D8Y703"/>
<dbReference type="Gene3D" id="3.40.50.720">
    <property type="entry name" value="NAD(P)-binding Rossmann-like Domain"/>
    <property type="match status" value="1"/>
</dbReference>
<dbReference type="SUPFAM" id="SSF51735">
    <property type="entry name" value="NAD(P)-binding Rossmann-fold domains"/>
    <property type="match status" value="1"/>
</dbReference>
<accession>A0A0D8Y703</accession>
<dbReference type="GO" id="GO:0050661">
    <property type="term" value="F:NADP binding"/>
    <property type="evidence" value="ECO:0007669"/>
    <property type="project" value="InterPro"/>
</dbReference>
<dbReference type="PANTHER" id="PTHR11811">
    <property type="entry name" value="6-PHOSPHOGLUCONATE DEHYDROGENASE"/>
    <property type="match status" value="1"/>
</dbReference>
<keyword evidence="3" id="KW-1185">Reference proteome</keyword>
<evidence type="ECO:0000313" key="2">
    <source>
        <dbReference type="EMBL" id="KJH51734.1"/>
    </source>
</evidence>
<name>A0A0D8Y703_DICVI</name>
<evidence type="ECO:0000259" key="1">
    <source>
        <dbReference type="Pfam" id="PF03446"/>
    </source>
</evidence>
<gene>
    <name evidence="2" type="ORF">DICVIV_02045</name>
</gene>
<reference evidence="3" key="2">
    <citation type="journal article" date="2016" name="Sci. Rep.">
        <title>Dictyocaulus viviparus genome, variome and transcriptome elucidate lungworm biology and support future intervention.</title>
        <authorList>
            <person name="McNulty S.N."/>
            <person name="Strube C."/>
            <person name="Rosa B.A."/>
            <person name="Martin J.C."/>
            <person name="Tyagi R."/>
            <person name="Choi Y.J."/>
            <person name="Wang Q."/>
            <person name="Hallsworth Pepin K."/>
            <person name="Zhang X."/>
            <person name="Ozersky P."/>
            <person name="Wilson R.K."/>
            <person name="Sternberg P.W."/>
            <person name="Gasser R.B."/>
            <person name="Mitreva M."/>
        </authorList>
    </citation>
    <scope>NUCLEOTIDE SEQUENCE [LARGE SCALE GENOMIC DNA]</scope>
    <source>
        <strain evidence="3">HannoverDv2000</strain>
    </source>
</reference>
<dbReference type="EMBL" id="KN716177">
    <property type="protein sequence ID" value="KJH51734.1"/>
    <property type="molecule type" value="Genomic_DNA"/>
</dbReference>
<dbReference type="InterPro" id="IPR006115">
    <property type="entry name" value="6PGDH_NADP-bd"/>
</dbReference>
<dbReference type="GO" id="GO:0004616">
    <property type="term" value="F:phosphogluconate dehydrogenase (decarboxylating) activity"/>
    <property type="evidence" value="ECO:0007669"/>
    <property type="project" value="InterPro"/>
</dbReference>
<dbReference type="InterPro" id="IPR006183">
    <property type="entry name" value="Pgluconate_DH"/>
</dbReference>
<organism evidence="2 3">
    <name type="scientific">Dictyocaulus viviparus</name>
    <name type="common">Bovine lungworm</name>
    <dbReference type="NCBI Taxonomy" id="29172"/>
    <lineage>
        <taxon>Eukaryota</taxon>
        <taxon>Metazoa</taxon>
        <taxon>Ecdysozoa</taxon>
        <taxon>Nematoda</taxon>
        <taxon>Chromadorea</taxon>
        <taxon>Rhabditida</taxon>
        <taxon>Rhabditina</taxon>
        <taxon>Rhabditomorpha</taxon>
        <taxon>Strongyloidea</taxon>
        <taxon>Metastrongylidae</taxon>
        <taxon>Dictyocaulus</taxon>
    </lineage>
</organism>
<sequence length="117" mass="12688">MCAAEADFAVVGLAVMGQNLILNMADHGFKVCAFNRTVSKVDDFLANEAKNSMVIGAHSIEDMCKKLKRPRRVMMLIKAGSSVDAMIESIVPHLEIGDIIIDGGNSEYTDTDVRSNV</sequence>
<reference evidence="2 3" key="1">
    <citation type="submission" date="2013-11" db="EMBL/GenBank/DDBJ databases">
        <title>Draft genome of the bovine lungworm Dictyocaulus viviparus.</title>
        <authorList>
            <person name="Mitreva M."/>
        </authorList>
    </citation>
    <scope>NUCLEOTIDE SEQUENCE [LARGE SCALE GENOMIC DNA]</scope>
    <source>
        <strain evidence="2 3">HannoverDv2000</strain>
    </source>
</reference>
<dbReference type="Proteomes" id="UP000053766">
    <property type="component" value="Unassembled WGS sequence"/>
</dbReference>
<dbReference type="AlphaFoldDB" id="A0A0D8Y703"/>